<dbReference type="GO" id="GO:0070403">
    <property type="term" value="F:NAD+ binding"/>
    <property type="evidence" value="ECO:0007669"/>
    <property type="project" value="UniProtKB-UniRule"/>
</dbReference>
<dbReference type="InterPro" id="IPR027546">
    <property type="entry name" value="Sirtuin_class_III"/>
</dbReference>
<keyword evidence="3" id="KW-0479">Metal-binding</keyword>
<comment type="caution">
    <text evidence="3 4">Lacks conserved residue(s) required for the propagation of feature annotation.</text>
</comment>
<dbReference type="STRING" id="530564.Psta_3856"/>
<dbReference type="InterPro" id="IPR026591">
    <property type="entry name" value="Sirtuin_cat_small_dom_sf"/>
</dbReference>
<dbReference type="GO" id="GO:0036054">
    <property type="term" value="F:protein-malonyllysine demalonylase activity"/>
    <property type="evidence" value="ECO:0007669"/>
    <property type="project" value="InterPro"/>
</dbReference>
<evidence type="ECO:0000259" key="5">
    <source>
        <dbReference type="PROSITE" id="PS50305"/>
    </source>
</evidence>
<evidence type="ECO:0000313" key="6">
    <source>
        <dbReference type="EMBL" id="ADB18511.1"/>
    </source>
</evidence>
<comment type="subcellular location">
    <subcellularLocation>
        <location evidence="3">Cytoplasm</location>
    </subcellularLocation>
</comment>
<dbReference type="PROSITE" id="PS50305">
    <property type="entry name" value="SIRTUIN"/>
    <property type="match status" value="1"/>
</dbReference>
<comment type="catalytic activity">
    <reaction evidence="3">
        <text>N(6)-succinyl-L-lysyl-[protein] + NAD(+) + H2O = 2''-O-succinyl-ADP-D-ribose + nicotinamide + L-lysyl-[protein]</text>
        <dbReference type="Rhea" id="RHEA:47668"/>
        <dbReference type="Rhea" id="RHEA-COMP:9752"/>
        <dbReference type="Rhea" id="RHEA-COMP:11877"/>
        <dbReference type="ChEBI" id="CHEBI:15377"/>
        <dbReference type="ChEBI" id="CHEBI:17154"/>
        <dbReference type="ChEBI" id="CHEBI:29969"/>
        <dbReference type="ChEBI" id="CHEBI:57540"/>
        <dbReference type="ChEBI" id="CHEBI:87830"/>
        <dbReference type="ChEBI" id="CHEBI:87832"/>
    </reaction>
</comment>
<feature type="binding site" evidence="3">
    <location>
        <position position="77"/>
    </location>
    <ligand>
        <name>substrate</name>
    </ligand>
</feature>
<name>D2R126_PIRSD</name>
<feature type="domain" description="Deacetylase sirtuin-type" evidence="5">
    <location>
        <begin position="4"/>
        <end position="256"/>
    </location>
</feature>
<dbReference type="SUPFAM" id="SSF52467">
    <property type="entry name" value="DHS-like NAD/FAD-binding domain"/>
    <property type="match status" value="1"/>
</dbReference>
<evidence type="ECO:0000256" key="2">
    <source>
        <dbReference type="ARBA" id="ARBA00023027"/>
    </source>
</evidence>
<feature type="binding site" evidence="3">
    <location>
        <position position="241"/>
    </location>
    <ligand>
        <name>NAD(+)</name>
        <dbReference type="ChEBI" id="CHEBI:57540"/>
    </ligand>
</feature>
<dbReference type="InterPro" id="IPR050134">
    <property type="entry name" value="NAD-dep_sirtuin_deacylases"/>
</dbReference>
<dbReference type="GO" id="GO:0036055">
    <property type="term" value="F:protein-succinyllysine desuccinylase activity"/>
    <property type="evidence" value="ECO:0007669"/>
    <property type="project" value="UniProtKB-UniRule"/>
</dbReference>
<keyword evidence="3" id="KW-0963">Cytoplasm</keyword>
<dbReference type="PANTHER" id="PTHR11085:SF4">
    <property type="entry name" value="NAD-DEPENDENT PROTEIN DEACYLASE"/>
    <property type="match status" value="1"/>
</dbReference>
<dbReference type="CDD" id="cd01412">
    <property type="entry name" value="SIRT5_Af1_CobB"/>
    <property type="match status" value="1"/>
</dbReference>
<dbReference type="GO" id="GO:0005737">
    <property type="term" value="C:cytoplasm"/>
    <property type="evidence" value="ECO:0007669"/>
    <property type="project" value="UniProtKB-SubCell"/>
</dbReference>
<feature type="active site" description="Proton acceptor" evidence="3">
    <location>
        <position position="126"/>
    </location>
</feature>
<evidence type="ECO:0000256" key="1">
    <source>
        <dbReference type="ARBA" id="ARBA00022679"/>
    </source>
</evidence>
<proteinExistence type="inferred from homology"/>
<dbReference type="InterPro" id="IPR026590">
    <property type="entry name" value="Ssirtuin_cat_dom"/>
</dbReference>
<dbReference type="AlphaFoldDB" id="D2R126"/>
<dbReference type="Gene3D" id="3.40.50.1220">
    <property type="entry name" value="TPP-binding domain"/>
    <property type="match status" value="1"/>
</dbReference>
<dbReference type="InterPro" id="IPR003000">
    <property type="entry name" value="Sirtuin"/>
</dbReference>
<gene>
    <name evidence="3" type="primary">cobB</name>
    <name evidence="6" type="ordered locus">Psta_3856</name>
</gene>
<comment type="cofactor">
    <cofactor evidence="3">
        <name>Zn(2+)</name>
        <dbReference type="ChEBI" id="CHEBI:29105"/>
    </cofactor>
    <text evidence="3">Binds 1 zinc ion per subunit.</text>
</comment>
<dbReference type="eggNOG" id="COG0846">
    <property type="taxonomic scope" value="Bacteria"/>
</dbReference>
<dbReference type="GO" id="GO:0008270">
    <property type="term" value="F:zinc ion binding"/>
    <property type="evidence" value="ECO:0007669"/>
    <property type="project" value="UniProtKB-UniRule"/>
</dbReference>
<dbReference type="HAMAP" id="MF_01121">
    <property type="entry name" value="Sirtuin_ClassIII"/>
    <property type="match status" value="1"/>
</dbReference>
<organism evidence="6 7">
    <name type="scientific">Pirellula staleyi (strain ATCC 27377 / DSM 6068 / ICPB 4128)</name>
    <name type="common">Pirella staleyi</name>
    <dbReference type="NCBI Taxonomy" id="530564"/>
    <lineage>
        <taxon>Bacteria</taxon>
        <taxon>Pseudomonadati</taxon>
        <taxon>Planctomycetota</taxon>
        <taxon>Planctomycetia</taxon>
        <taxon>Pirellulales</taxon>
        <taxon>Pirellulaceae</taxon>
        <taxon>Pirellula</taxon>
    </lineage>
</organism>
<dbReference type="Pfam" id="PF02146">
    <property type="entry name" value="SIR2"/>
    <property type="match status" value="1"/>
</dbReference>
<comment type="catalytic activity">
    <reaction evidence="3">
        <text>N(6)-acetyl-L-lysyl-[protein] + NAD(+) + H2O = 2''-O-acetyl-ADP-D-ribose + nicotinamide + L-lysyl-[protein]</text>
        <dbReference type="Rhea" id="RHEA:43636"/>
        <dbReference type="Rhea" id="RHEA-COMP:9752"/>
        <dbReference type="Rhea" id="RHEA-COMP:10731"/>
        <dbReference type="ChEBI" id="CHEBI:15377"/>
        <dbReference type="ChEBI" id="CHEBI:17154"/>
        <dbReference type="ChEBI" id="CHEBI:29969"/>
        <dbReference type="ChEBI" id="CHEBI:57540"/>
        <dbReference type="ChEBI" id="CHEBI:61930"/>
        <dbReference type="ChEBI" id="CHEBI:83767"/>
        <dbReference type="EC" id="2.3.1.286"/>
    </reaction>
</comment>
<dbReference type="NCBIfam" id="NF001753">
    <property type="entry name" value="PRK00481.1-3"/>
    <property type="match status" value="1"/>
</dbReference>
<dbReference type="Proteomes" id="UP000001887">
    <property type="component" value="Chromosome"/>
</dbReference>
<evidence type="ECO:0000256" key="3">
    <source>
        <dbReference type="HAMAP-Rule" id="MF_01121"/>
    </source>
</evidence>
<comment type="function">
    <text evidence="3">NAD-dependent lysine deacetylase and desuccinylase that specifically removes acetyl and succinyl groups on target proteins. Modulates the activities of several proteins which are inactive in their acylated form.</text>
</comment>
<dbReference type="EMBL" id="CP001848">
    <property type="protein sequence ID" value="ADB18511.1"/>
    <property type="molecule type" value="Genomic_DNA"/>
</dbReference>
<comment type="domain">
    <text evidence="3">2 residues (Tyr-74 and Arg-77) present in a large hydrophobic pocket are probably involved in substrate specificity. They are important for desuccinylation activity, but dispensable for deacetylation activity.</text>
</comment>
<keyword evidence="3" id="KW-0862">Zinc</keyword>
<feature type="binding site" evidence="3">
    <location>
        <position position="74"/>
    </location>
    <ligand>
        <name>substrate</name>
    </ligand>
</feature>
<evidence type="ECO:0000256" key="4">
    <source>
        <dbReference type="PROSITE-ProRule" id="PRU00236"/>
    </source>
</evidence>
<evidence type="ECO:0000313" key="7">
    <source>
        <dbReference type="Proteomes" id="UP000001887"/>
    </source>
</evidence>
<dbReference type="EC" id="2.3.1.286" evidence="3"/>
<dbReference type="PANTHER" id="PTHR11085">
    <property type="entry name" value="NAD-DEPENDENT PROTEIN DEACYLASE SIRTUIN-5, MITOCHONDRIAL-RELATED"/>
    <property type="match status" value="1"/>
</dbReference>
<dbReference type="HOGENOM" id="CLU_023643_3_1_0"/>
<keyword evidence="1" id="KW-0808">Transferase</keyword>
<protein>
    <recommendedName>
        <fullName evidence="3">NAD-dependent protein deacylase</fullName>
        <ecNumber evidence="3">2.3.1.286</ecNumber>
    </recommendedName>
    <alternativeName>
        <fullName evidence="3">Regulatory protein SIR2 homolog</fullName>
    </alternativeName>
</protein>
<feature type="binding site" evidence="3">
    <location>
        <position position="134"/>
    </location>
    <ligand>
        <name>Zn(2+)</name>
        <dbReference type="ChEBI" id="CHEBI:29105"/>
    </ligand>
</feature>
<comment type="similarity">
    <text evidence="3">Belongs to the sirtuin family. Class III subfamily.</text>
</comment>
<feature type="binding site" evidence="3">
    <location>
        <position position="157"/>
    </location>
    <ligand>
        <name>Zn(2+)</name>
        <dbReference type="ChEBI" id="CHEBI:29105"/>
    </ligand>
</feature>
<feature type="binding site" evidence="3">
    <location>
        <begin position="197"/>
        <end position="199"/>
    </location>
    <ligand>
        <name>NAD(+)</name>
        <dbReference type="ChEBI" id="CHEBI:57540"/>
    </ligand>
</feature>
<dbReference type="InterPro" id="IPR029035">
    <property type="entry name" value="DHS-like_NAD/FAD-binding_dom"/>
</dbReference>
<feature type="binding site" evidence="3">
    <location>
        <begin position="108"/>
        <end position="111"/>
    </location>
    <ligand>
        <name>NAD(+)</name>
        <dbReference type="ChEBI" id="CHEBI:57540"/>
    </ligand>
</feature>
<keyword evidence="2 3" id="KW-0520">NAD</keyword>
<reference evidence="6 7" key="1">
    <citation type="journal article" date="2009" name="Stand. Genomic Sci.">
        <title>Complete genome sequence of Pirellula staleyi type strain (ATCC 27377).</title>
        <authorList>
            <person name="Clum A."/>
            <person name="Tindall B.J."/>
            <person name="Sikorski J."/>
            <person name="Ivanova N."/>
            <person name="Mavrommatis K."/>
            <person name="Lucas S."/>
            <person name="Glavina del Rio T."/>
            <person name="Nolan M."/>
            <person name="Chen F."/>
            <person name="Tice H."/>
            <person name="Pitluck S."/>
            <person name="Cheng J.F."/>
            <person name="Chertkov O."/>
            <person name="Brettin T."/>
            <person name="Han C."/>
            <person name="Detter J.C."/>
            <person name="Kuske C."/>
            <person name="Bruce D."/>
            <person name="Goodwin L."/>
            <person name="Ovchinikova G."/>
            <person name="Pati A."/>
            <person name="Mikhailova N."/>
            <person name="Chen A."/>
            <person name="Palaniappan K."/>
            <person name="Land M."/>
            <person name="Hauser L."/>
            <person name="Chang Y.J."/>
            <person name="Jeffries C.D."/>
            <person name="Chain P."/>
            <person name="Rohde M."/>
            <person name="Goker M."/>
            <person name="Bristow J."/>
            <person name="Eisen J.A."/>
            <person name="Markowitz V."/>
            <person name="Hugenholtz P."/>
            <person name="Kyrpides N.C."/>
            <person name="Klenk H.P."/>
            <person name="Lapidus A."/>
        </authorList>
    </citation>
    <scope>NUCLEOTIDE SEQUENCE [LARGE SCALE GENOMIC DNA]</scope>
    <source>
        <strain evidence="7">ATCC 27377 / DSM 6068 / ICPB 4128</strain>
    </source>
</reference>
<accession>D2R126</accession>
<dbReference type="GO" id="GO:0017136">
    <property type="term" value="F:histone deacetylase activity, NAD-dependent"/>
    <property type="evidence" value="ECO:0007669"/>
    <property type="project" value="TreeGrafter"/>
</dbReference>
<dbReference type="KEGG" id="psl:Psta_3856"/>
<sequence length="256" mass="28022">MSMDAQANLVLDQLAPLLRGAKRLVVLTGAGISAESGLATFRDAMTGLWANFRAEELATPEAFEQNPKLVWDWYVWRRKLAQAAKPNGAHFALVELERLVPQLTIVTQNVDGLHQRAGSAGVIELHGSLSRFKCSTDNEPVDAKDFGDSPDGMPPRCPRCHAFVRPDIVWFGEMLPPSALQTAFQVTKKCDLFFSIGTSGVVEPAASLPRRAIEYGASVMINNLDVDTASEPPLYSLQGKAGTILPELLRRAWPRL</sequence>
<keyword evidence="7" id="KW-1185">Reference proteome</keyword>
<dbReference type="Gene3D" id="3.30.1600.10">
    <property type="entry name" value="SIR2/SIRT2 'Small Domain"/>
    <property type="match status" value="1"/>
</dbReference>